<dbReference type="RefSeq" id="WP_255042298.1">
    <property type="nucleotide sequence ID" value="NZ_JANEYT010000018.1"/>
</dbReference>
<evidence type="ECO:0000313" key="3">
    <source>
        <dbReference type="Proteomes" id="UP001524460"/>
    </source>
</evidence>
<keyword evidence="3" id="KW-1185">Reference proteome</keyword>
<dbReference type="EMBL" id="JANEYT010000018">
    <property type="protein sequence ID" value="MCQ1058414.1"/>
    <property type="molecule type" value="Genomic_DNA"/>
</dbReference>
<gene>
    <name evidence="2" type="ORF">NHN17_10120</name>
</gene>
<reference evidence="2 3" key="1">
    <citation type="submission" date="2022-07" db="EMBL/GenBank/DDBJ databases">
        <title>Photobacterium pectinilyticum sp. nov., a marine bacterium isolated from surface seawater of Qingdao offshore.</title>
        <authorList>
            <person name="Wang X."/>
        </authorList>
    </citation>
    <scope>NUCLEOTIDE SEQUENCE [LARGE SCALE GENOMIC DNA]</scope>
    <source>
        <strain evidence="2 3">ZSDE20</strain>
    </source>
</reference>
<comment type="caution">
    <text evidence="2">The sequence shown here is derived from an EMBL/GenBank/DDBJ whole genome shotgun (WGS) entry which is preliminary data.</text>
</comment>
<protein>
    <submittedName>
        <fullName evidence="2">Uncharacterized protein</fullName>
    </submittedName>
</protein>
<dbReference type="Proteomes" id="UP001524460">
    <property type="component" value="Unassembled WGS sequence"/>
</dbReference>
<sequence>MSDMDVLKEEQDVVGQPPASAQTPTWVPPKSRTPASKRVEKNIFNSKPARKRAIAKATLSEMREVYELLGDAIIEREESIRLMEEEKQRRNEECKALLDAAKASGVDLKMLKEML</sequence>
<proteinExistence type="predicted"/>
<organism evidence="2 3">
    <name type="scientific">Photobacterium pectinilyticum</name>
    <dbReference type="NCBI Taxonomy" id="2906793"/>
    <lineage>
        <taxon>Bacteria</taxon>
        <taxon>Pseudomonadati</taxon>
        <taxon>Pseudomonadota</taxon>
        <taxon>Gammaproteobacteria</taxon>
        <taxon>Vibrionales</taxon>
        <taxon>Vibrionaceae</taxon>
        <taxon>Photobacterium</taxon>
    </lineage>
</organism>
<name>A0ABT1N163_9GAMM</name>
<feature type="region of interest" description="Disordered" evidence="1">
    <location>
        <begin position="1"/>
        <end position="36"/>
    </location>
</feature>
<accession>A0ABT1N163</accession>
<feature type="compositionally biased region" description="Basic and acidic residues" evidence="1">
    <location>
        <begin position="1"/>
        <end position="11"/>
    </location>
</feature>
<evidence type="ECO:0000313" key="2">
    <source>
        <dbReference type="EMBL" id="MCQ1058414.1"/>
    </source>
</evidence>
<evidence type="ECO:0000256" key="1">
    <source>
        <dbReference type="SAM" id="MobiDB-lite"/>
    </source>
</evidence>